<evidence type="ECO:0000256" key="2">
    <source>
        <dbReference type="ARBA" id="ARBA00022723"/>
    </source>
</evidence>
<organism evidence="10 11">
    <name type="scientific">Fusarium zealandicum</name>
    <dbReference type="NCBI Taxonomy" id="1053134"/>
    <lineage>
        <taxon>Eukaryota</taxon>
        <taxon>Fungi</taxon>
        <taxon>Dikarya</taxon>
        <taxon>Ascomycota</taxon>
        <taxon>Pezizomycotina</taxon>
        <taxon>Sordariomycetes</taxon>
        <taxon>Hypocreomycetidae</taxon>
        <taxon>Hypocreales</taxon>
        <taxon>Nectriaceae</taxon>
        <taxon>Fusarium</taxon>
        <taxon>Fusarium staphyleae species complex</taxon>
    </lineage>
</organism>
<keyword evidence="2" id="KW-0479">Metal-binding</keyword>
<dbReference type="EMBL" id="JABEYC010000163">
    <property type="protein sequence ID" value="KAF4981540.1"/>
    <property type="molecule type" value="Genomic_DNA"/>
</dbReference>
<evidence type="ECO:0000256" key="8">
    <source>
        <dbReference type="SAM" id="MobiDB-lite"/>
    </source>
</evidence>
<dbReference type="PRINTS" id="PR00617">
    <property type="entry name" value="COPPERFIST"/>
</dbReference>
<dbReference type="GO" id="GO:0000981">
    <property type="term" value="F:DNA-binding transcription factor activity, RNA polymerase II-specific"/>
    <property type="evidence" value="ECO:0007669"/>
    <property type="project" value="TreeGrafter"/>
</dbReference>
<keyword evidence="3" id="KW-0862">Zinc</keyword>
<sequence>MIINGEKFACEICIRGHRVAQCQHNDRPLQQVSKKGRPVSQCSHCRSLRKSRSLHTNCKCGSRSGHATLKQSGAERCRCCKGETCTCAYKSEATGDAPKIKPKARGMGSSSPFGDSQQRTPEADQNTISSDLTCSSEPCNRGLEDDSLNTVPSIINSDDWPLDSLLDLWASPLDESLASHDALEMSDWTEDWNLIPDKELQEMATNTQTFDTLQSSMDPCCLDALSGGLPAAELLGTECHQALANGDWDSLSFANDNNQEEWLNHP</sequence>
<keyword evidence="5" id="KW-0805">Transcription regulation</keyword>
<evidence type="ECO:0000256" key="4">
    <source>
        <dbReference type="ARBA" id="ARBA00023008"/>
    </source>
</evidence>
<evidence type="ECO:0000256" key="7">
    <source>
        <dbReference type="ARBA" id="ARBA00023242"/>
    </source>
</evidence>
<evidence type="ECO:0000313" key="11">
    <source>
        <dbReference type="Proteomes" id="UP000635477"/>
    </source>
</evidence>
<evidence type="ECO:0000259" key="9">
    <source>
        <dbReference type="PROSITE" id="PS50073"/>
    </source>
</evidence>
<dbReference type="GO" id="GO:0006879">
    <property type="term" value="P:intracellular iron ion homeostasis"/>
    <property type="evidence" value="ECO:0007669"/>
    <property type="project" value="TreeGrafter"/>
</dbReference>
<accession>A0A8H4XNC8</accession>
<dbReference type="PANTHER" id="PTHR28088">
    <property type="entry name" value="TRANSCRIPTIONAL ACTIVATOR HAA1-RELATED"/>
    <property type="match status" value="1"/>
</dbReference>
<feature type="domain" description="Copper-fist" evidence="9">
    <location>
        <begin position="1"/>
        <end position="39"/>
    </location>
</feature>
<evidence type="ECO:0000256" key="5">
    <source>
        <dbReference type="ARBA" id="ARBA00023015"/>
    </source>
</evidence>
<dbReference type="Gene3D" id="3.90.430.10">
    <property type="entry name" value="Copper fist DNA-binding domain"/>
    <property type="match status" value="1"/>
</dbReference>
<dbReference type="SMART" id="SM00412">
    <property type="entry name" value="Cu_FIST"/>
    <property type="match status" value="1"/>
</dbReference>
<dbReference type="PANTHER" id="PTHR28088:SF5">
    <property type="entry name" value="TRANSCRIPTIONAL ACTIVATOR HAA1-RELATED"/>
    <property type="match status" value="1"/>
</dbReference>
<dbReference type="SUPFAM" id="SSF57879">
    <property type="entry name" value="Zinc domain conserved in yeast copper-regulated transcription factors"/>
    <property type="match status" value="1"/>
</dbReference>
<dbReference type="InterPro" id="IPR001083">
    <property type="entry name" value="Cu_fist_DNA-bd_dom"/>
</dbReference>
<feature type="region of interest" description="Disordered" evidence="8">
    <location>
        <begin position="98"/>
        <end position="130"/>
    </location>
</feature>
<dbReference type="OrthoDB" id="5600085at2759"/>
<dbReference type="Pfam" id="PF00649">
    <property type="entry name" value="Copper-fist"/>
    <property type="match status" value="1"/>
</dbReference>
<keyword evidence="4" id="KW-0186">Copper</keyword>
<evidence type="ECO:0000256" key="6">
    <source>
        <dbReference type="ARBA" id="ARBA00023163"/>
    </source>
</evidence>
<reference evidence="10" key="1">
    <citation type="journal article" date="2020" name="BMC Genomics">
        <title>Correction to: Identification and distribution of gene clusters required for synthesis of sphingolipid metabolism inhibitors in diverse species of the filamentous fungus Fusarium.</title>
        <authorList>
            <person name="Kim H.S."/>
            <person name="Lohmar J.M."/>
            <person name="Busman M."/>
            <person name="Brown D.W."/>
            <person name="Naumann T.A."/>
            <person name="Divon H.H."/>
            <person name="Lysoe E."/>
            <person name="Uhlig S."/>
            <person name="Proctor R.H."/>
        </authorList>
    </citation>
    <scope>NUCLEOTIDE SEQUENCE</scope>
    <source>
        <strain evidence="10">NRRL 22465</strain>
    </source>
</reference>
<dbReference type="PROSITE" id="PS50073">
    <property type="entry name" value="COPPER_FIST_2"/>
    <property type="match status" value="1"/>
</dbReference>
<comment type="subcellular location">
    <subcellularLocation>
        <location evidence="1">Nucleus</location>
    </subcellularLocation>
</comment>
<proteinExistence type="predicted"/>
<dbReference type="GO" id="GO:0006878">
    <property type="term" value="P:intracellular copper ion homeostasis"/>
    <property type="evidence" value="ECO:0007669"/>
    <property type="project" value="TreeGrafter"/>
</dbReference>
<dbReference type="InterPro" id="IPR051763">
    <property type="entry name" value="Copper_Homeo_Regul"/>
</dbReference>
<keyword evidence="6" id="KW-0804">Transcription</keyword>
<dbReference type="SMART" id="SM01090">
    <property type="entry name" value="Copper-fist"/>
    <property type="match status" value="1"/>
</dbReference>
<reference evidence="10" key="2">
    <citation type="submission" date="2020-05" db="EMBL/GenBank/DDBJ databases">
        <authorList>
            <person name="Kim H.-S."/>
            <person name="Proctor R.H."/>
            <person name="Brown D.W."/>
        </authorList>
    </citation>
    <scope>NUCLEOTIDE SEQUENCE</scope>
    <source>
        <strain evidence="10">NRRL 22465</strain>
    </source>
</reference>
<evidence type="ECO:0000313" key="10">
    <source>
        <dbReference type="EMBL" id="KAF4981540.1"/>
    </source>
</evidence>
<gene>
    <name evidence="10" type="ORF">FZEAL_2674</name>
</gene>
<feature type="compositionally biased region" description="Polar residues" evidence="8">
    <location>
        <begin position="108"/>
        <end position="130"/>
    </location>
</feature>
<dbReference type="GO" id="GO:0005634">
    <property type="term" value="C:nucleus"/>
    <property type="evidence" value="ECO:0007669"/>
    <property type="project" value="UniProtKB-SubCell"/>
</dbReference>
<dbReference type="FunFam" id="3.90.430.10:FF:000001">
    <property type="entry name" value="Copper fist DNA-binding protein"/>
    <property type="match status" value="1"/>
</dbReference>
<name>A0A8H4XNC8_9HYPO</name>
<dbReference type="GO" id="GO:0045944">
    <property type="term" value="P:positive regulation of transcription by RNA polymerase II"/>
    <property type="evidence" value="ECO:0007669"/>
    <property type="project" value="TreeGrafter"/>
</dbReference>
<dbReference type="GO" id="GO:0005507">
    <property type="term" value="F:copper ion binding"/>
    <property type="evidence" value="ECO:0007669"/>
    <property type="project" value="InterPro"/>
</dbReference>
<evidence type="ECO:0000256" key="3">
    <source>
        <dbReference type="ARBA" id="ARBA00022833"/>
    </source>
</evidence>
<keyword evidence="11" id="KW-1185">Reference proteome</keyword>
<keyword evidence="7" id="KW-0539">Nucleus</keyword>
<comment type="caution">
    <text evidence="10">The sequence shown here is derived from an EMBL/GenBank/DDBJ whole genome shotgun (WGS) entry which is preliminary data.</text>
</comment>
<dbReference type="AlphaFoldDB" id="A0A8H4XNC8"/>
<dbReference type="InterPro" id="IPR036395">
    <property type="entry name" value="Cu_fist_DNA-bd_dom_sf"/>
</dbReference>
<evidence type="ECO:0000256" key="1">
    <source>
        <dbReference type="ARBA" id="ARBA00004123"/>
    </source>
</evidence>
<dbReference type="Proteomes" id="UP000635477">
    <property type="component" value="Unassembled WGS sequence"/>
</dbReference>
<dbReference type="GO" id="GO:0000978">
    <property type="term" value="F:RNA polymerase II cis-regulatory region sequence-specific DNA binding"/>
    <property type="evidence" value="ECO:0007669"/>
    <property type="project" value="TreeGrafter"/>
</dbReference>
<protein>
    <recommendedName>
        <fullName evidence="9">Copper-fist domain-containing protein</fullName>
    </recommendedName>
</protein>